<dbReference type="Gene3D" id="1.25.40.10">
    <property type="entry name" value="Tetratricopeptide repeat domain"/>
    <property type="match status" value="1"/>
</dbReference>
<feature type="region of interest" description="Disordered" evidence="1">
    <location>
        <begin position="1826"/>
        <end position="1860"/>
    </location>
</feature>
<feature type="region of interest" description="Disordered" evidence="1">
    <location>
        <begin position="1459"/>
        <end position="1484"/>
    </location>
</feature>
<feature type="region of interest" description="Disordered" evidence="1">
    <location>
        <begin position="1907"/>
        <end position="2035"/>
    </location>
</feature>
<evidence type="ECO:0000313" key="2">
    <source>
        <dbReference type="EMBL" id="AIO01140.1"/>
    </source>
</evidence>
<feature type="region of interest" description="Disordered" evidence="1">
    <location>
        <begin position="2435"/>
        <end position="2499"/>
    </location>
</feature>
<feature type="compositionally biased region" description="Basic and acidic residues" evidence="1">
    <location>
        <begin position="2048"/>
        <end position="2070"/>
    </location>
</feature>
<reference evidence="2 3" key="1">
    <citation type="journal article" date="2015" name="Sci. Rep.">
        <title>The genome of Leishmania panamensis: insights into genomics of the L. (Viannia) subgenus.</title>
        <authorList>
            <person name="Llanes A."/>
            <person name="Restrepo C.M."/>
            <person name="Vecchio G.D."/>
            <person name="Anguizola F.J."/>
            <person name="Lleonart R."/>
        </authorList>
    </citation>
    <scope>NUCLEOTIDE SEQUENCE [LARGE SCALE GENOMIC DNA]</scope>
    <source>
        <strain evidence="2 3">MHOM/PA/94/PSC-1</strain>
    </source>
</reference>
<dbReference type="VEuPathDB" id="TriTrypDB:LPAL13_320031600"/>
<evidence type="ECO:0000256" key="1">
    <source>
        <dbReference type="SAM" id="MobiDB-lite"/>
    </source>
</evidence>
<feature type="region of interest" description="Disordered" evidence="1">
    <location>
        <begin position="322"/>
        <end position="344"/>
    </location>
</feature>
<feature type="compositionally biased region" description="Polar residues" evidence="1">
    <location>
        <begin position="1975"/>
        <end position="1985"/>
    </location>
</feature>
<sequence length="2563" mass="271147">MPYRSYDGPNETPNASLTDAGDGCYAFSPSCRTASSYVSVMDHADEFDCHAPIRDRSTPLRPTLQSMDCMLSTRATTDVSSASAVRPSPTVRCTQRQPANASTHRGCRATQNVRAYGPIDDVVASPSATQGFPRDMALSPRKLDSDNAYRLRDSSISSIDAGFTPVDHHDVTAGKAYGSYPSDDVRVFRPTVNIGGTHTFAVAAVTTLSSPSLPSASLPVRTEGSRRPPSSSTPPTSTFVQTCANDVAALRSHLNALLRQQALVSACGAPVHYNDAVSEADCIGDRSSGPPPSSLLRRSGSDSALLCAVLRPSRPSIHAAHLQVRTSQDLERPSAEAPLPAPGPQVSSFLTPSLVPGATPTLDRASELFLRSIAGHQQLPQPPLMGASEGAAHVAGARHSSRVNQHVRQARAQQAFDTQASELEQQLDERLTLVFTLMRRVMVLDARLAAGLAATPSSIVPSSGADPDRHRELLVRELEESEDATVSTLLRFVRLASRHALEWMNRGQYSAALQLLQQTDRLLSKDVGRVFRYVPDLLELDGHSFSGVAGGCAGSLACHDTAPRQQPAAASAQARSHDMKGPAALTANDIGASANHISSANNVRSMSVPFFSPSQELLRLEAVAAVEHNLGVYHFKLGEYTLASARFARSAALEEELRAPGIGITYFNMAQTQHGLQQLAEALQYAEMAEEAVERQVFVAKDKATKMRRRLTQGRAFQVMGHKDGAYAAGGGGEDDREEDAAAARMSAGGPLYGDAAANTDGKEEKALMRMWLEWRENVCFLSHVKQKHADWLDEMGLYQAAYQHYQQAHNWLLAVPRLAPEEQQRAQSLRQCMTAMKKRWRREELEVELYHHPLRRSSAATSEAGPAVSHPSHTGRTRASSKHRARMHQRPQRSPGVFSAAAPVARGLTSPLQATIVTSVLPRTVEVIGKRPLRPSFACDRASCPTSHEATFRRSSATTFVPQPLACVQTRSRPSSASAAFYSAYGLRRPSVSSLPHRHGIGGHATAAPKPDCPHLTHPPLAQREPPPLQRRGERPLRDPSMRVPIPPPGRRTRHHTSAERDGSAAPGRLPRRSSAPLSKDKAGEPGVLTTAHLPPQSSSTYYDAGTRFASQHHHSPPHELEPTSSTSVESCVVRSLLFEAKPETPKMLPHHCRSEPFVLDELSVKNMTEAAAVSSAPWSESAATPKGESAGAGVSDLVTSTSSAAVTPPGLTPCFTRIPDDLTWCATVLQAFLRPLCRHRTLLGMEVGRDHDEHTARCRDALHLAQASCQTETSTVKHASQRRAADVVKAAMLDGDDTPSDAQPRSLSPKSVASLMAPQGESRVSQLFGVGLSGTLVTGAVGSVSCSTSAVHLSSSAAASSSSADVAHTPGVERDASRTQAAAAGEEGAIADARLDGEGACIQLSAVEHGLSTGTVRGGVSERENEGIRSLGDECGREVAVAAIVEWSKSLIPCERADEGTKGSSVAEEPSDTKSSGSFHDETFHDLGDSVAADASAATGNCVMMRKHDAATAAASAPSSMNRGKVEREMNYLHDPSVADDAVALKVELLGWGQCSRTPASADALIGSGGASCYGAGCARTSTANVHDIEEAEHEEVAMPTEERENAPSSALVLEAASSVPKEAELVSFNPLPQLDASDEQGNVVTFMEAHAHEEGQHLACAAEQSGPSAQRIASPSRTSLDEVLRTERPAPTHDEAAVADALSAHQSTGLRKVLSLAATREGSAGLPASAAEDNGDVPKPPSPSPASSAARIGRRTPSLSPPGPEGRGEGGLEAVPPSPALSPSSHSEESQVQQEVSQCVDEAYGADSAGLGAACETKACDSSEAAHMTLSDRSREDDVGDRTGVREGILSDSPPPLAAFSASAEDICCNKREDTVLRGGSLTRASVSAAAIRFTADLHEARQPISSSASVCTVNQETEGGNGPVSDGLQGETEKEEGDALPNGSEEAVRDEETSSTEREKGTTVALAASVASPTAEAQEQLASPAANGSHPPQHGRAATLFSLLPSSENAGPSRGAFSETPSRAASAPHDEGAGLQMAVDHANTKATEEKRSAEAAKAVEERRPAAEVEVAPQPLAASPRRRGRVFIFVAHKMATPVSMELRNVYSSVRSDDAGGRIRLPTRTLLQPAAILNAEVVEDEAAKSLLALAGSSRTTGSPDAPLSFKEEYCCAVEAETYATTEDETLGRHTASIGSTTTQITQLRESFWRSIHDRSEFRPSEGGSTVINAQRLLGKVEVVELAKVRALGSPMGPSTTTMQSQLLLPSALVDVAGASEALVSVGDDFAKAEDKDVQPRQAAQQDLLSTHEIDIVEDVDSPPQHTASAPQTLAPLGSIMSPCLLPVLTPIAASATAASVEAPREPGFAAQLEMTPSTAASLPVSLPPESLATLPEVAEASAGLLSPRNSPLDGERDLLCVGHGGGDIGEAVDQGEGEGLAAAEGEEGIEEDTSPPATEVKNVGVGTGGNAWVRSEGAHDASMTPHRRSAGHPLSTPLSTPFYKLQPQRQRLGTNKSTWGDAETDEAQRRYIRDQIVQEEAATVIQQAWRGCAATRRRRQLYLLL</sequence>
<feature type="compositionally biased region" description="Low complexity" evidence="1">
    <location>
        <begin position="1359"/>
        <end position="1369"/>
    </location>
</feature>
<organism evidence="2 3">
    <name type="scientific">Leishmania panamensis</name>
    <dbReference type="NCBI Taxonomy" id="5679"/>
    <lineage>
        <taxon>Eukaryota</taxon>
        <taxon>Discoba</taxon>
        <taxon>Euglenozoa</taxon>
        <taxon>Kinetoplastea</taxon>
        <taxon>Metakinetoplastina</taxon>
        <taxon>Trypanosomatida</taxon>
        <taxon>Trypanosomatidae</taxon>
        <taxon>Leishmaniinae</taxon>
        <taxon>Leishmania</taxon>
        <taxon>Leishmania guyanensis species complex</taxon>
    </lineage>
</organism>
<gene>
    <name evidence="2" type="ORF">LPMP_322550</name>
</gene>
<dbReference type="KEGG" id="lpan:LPMP_322550"/>
<dbReference type="SUPFAM" id="SSF48452">
    <property type="entry name" value="TPR-like"/>
    <property type="match status" value="1"/>
</dbReference>
<feature type="region of interest" description="Disordered" evidence="1">
    <location>
        <begin position="996"/>
        <end position="1104"/>
    </location>
</feature>
<feature type="compositionally biased region" description="Basic and acidic residues" evidence="1">
    <location>
        <begin position="1950"/>
        <end position="1965"/>
    </location>
</feature>
<evidence type="ECO:0000313" key="3">
    <source>
        <dbReference type="Proteomes" id="UP000063063"/>
    </source>
</evidence>
<feature type="region of interest" description="Disordered" evidence="1">
    <location>
        <begin position="857"/>
        <end position="898"/>
    </location>
</feature>
<feature type="compositionally biased region" description="Polar residues" evidence="1">
    <location>
        <begin position="1907"/>
        <end position="1922"/>
    </location>
</feature>
<dbReference type="RefSeq" id="XP_010701940.1">
    <property type="nucleotide sequence ID" value="XM_010703638.1"/>
</dbReference>
<feature type="compositionally biased region" description="Basic and acidic residues" evidence="1">
    <location>
        <begin position="1032"/>
        <end position="1042"/>
    </location>
</feature>
<dbReference type="OrthoDB" id="267378at2759"/>
<keyword evidence="3" id="KW-1185">Reference proteome</keyword>
<dbReference type="Proteomes" id="UP000063063">
    <property type="component" value="Chromosome 32"/>
</dbReference>
<feature type="region of interest" description="Disordered" evidence="1">
    <location>
        <begin position="212"/>
        <end position="238"/>
    </location>
</feature>
<proteinExistence type="predicted"/>
<dbReference type="eggNOG" id="ENOG502S64E">
    <property type="taxonomic scope" value="Eukaryota"/>
</dbReference>
<feature type="region of interest" description="Disordered" evidence="1">
    <location>
        <begin position="1175"/>
        <end position="1196"/>
    </location>
</feature>
<accession>A0A088S0W1</accession>
<protein>
    <submittedName>
        <fullName evidence="2">Uncharacterized protein</fullName>
    </submittedName>
</protein>
<feature type="compositionally biased region" description="Acidic residues" evidence="1">
    <location>
        <begin position="2442"/>
        <end position="2451"/>
    </location>
</feature>
<dbReference type="InterPro" id="IPR011990">
    <property type="entry name" value="TPR-like_helical_dom_sf"/>
</dbReference>
<dbReference type="EMBL" id="CP009401">
    <property type="protein sequence ID" value="AIO01140.1"/>
    <property type="molecule type" value="Genomic_DNA"/>
</dbReference>
<feature type="compositionally biased region" description="Low complexity" evidence="1">
    <location>
        <begin position="1784"/>
        <end position="1800"/>
    </location>
</feature>
<feature type="compositionally biased region" description="Low complexity" evidence="1">
    <location>
        <begin position="227"/>
        <end position="238"/>
    </location>
</feature>
<feature type="region of interest" description="Disordered" evidence="1">
    <location>
        <begin position="2048"/>
        <end position="2078"/>
    </location>
</feature>
<dbReference type="PROSITE" id="PS50096">
    <property type="entry name" value="IQ"/>
    <property type="match status" value="1"/>
</dbReference>
<feature type="region of interest" description="Disordered" evidence="1">
    <location>
        <begin position="1359"/>
        <end position="1387"/>
    </location>
</feature>
<dbReference type="GeneID" id="22577996"/>
<dbReference type="VEuPathDB" id="TriTrypDB:LPMP_322550"/>
<feature type="compositionally biased region" description="Basic and acidic residues" evidence="1">
    <location>
        <begin position="1833"/>
        <end position="1848"/>
    </location>
</feature>
<feature type="compositionally biased region" description="Basic residues" evidence="1">
    <location>
        <begin position="874"/>
        <end position="892"/>
    </location>
</feature>
<feature type="region of interest" description="Disordered" evidence="1">
    <location>
        <begin position="1727"/>
        <end position="1800"/>
    </location>
</feature>
<name>A0A088S0W1_LEIPA</name>